<dbReference type="EMBL" id="PEYC01000032">
    <property type="protein sequence ID" value="PIS40088.1"/>
    <property type="molecule type" value="Genomic_DNA"/>
</dbReference>
<dbReference type="InterPro" id="IPR029439">
    <property type="entry name" value="Wzt_C"/>
</dbReference>
<dbReference type="GO" id="GO:0140359">
    <property type="term" value="F:ABC-type transporter activity"/>
    <property type="evidence" value="ECO:0007669"/>
    <property type="project" value="InterPro"/>
</dbReference>
<evidence type="ECO:0000256" key="3">
    <source>
        <dbReference type="ARBA" id="ARBA00022741"/>
    </source>
</evidence>
<keyword evidence="2" id="KW-0813">Transport</keyword>
<dbReference type="Pfam" id="PF00005">
    <property type="entry name" value="ABC_tran"/>
    <property type="match status" value="1"/>
</dbReference>
<dbReference type="PANTHER" id="PTHR46743:SF2">
    <property type="entry name" value="TEICHOIC ACIDS EXPORT ATP-BINDING PROTEIN TAGH"/>
    <property type="match status" value="1"/>
</dbReference>
<comment type="similarity">
    <text evidence="1">Belongs to the ABC transporter superfamily.</text>
</comment>
<dbReference type="Gene3D" id="3.40.50.300">
    <property type="entry name" value="P-loop containing nucleotide triphosphate hydrolases"/>
    <property type="match status" value="1"/>
</dbReference>
<feature type="domain" description="ABC transporter" evidence="5">
    <location>
        <begin position="43"/>
        <end position="267"/>
    </location>
</feature>
<dbReference type="AlphaFoldDB" id="A0A2H0YNM6"/>
<accession>A0A2H0YNM6</accession>
<dbReference type="InterPro" id="IPR017871">
    <property type="entry name" value="ABC_transporter-like_CS"/>
</dbReference>
<dbReference type="InterPro" id="IPR050683">
    <property type="entry name" value="Bact_Polysacc_Export_ATP-bd"/>
</dbReference>
<dbReference type="GO" id="GO:0016887">
    <property type="term" value="F:ATP hydrolysis activity"/>
    <property type="evidence" value="ECO:0007669"/>
    <property type="project" value="InterPro"/>
</dbReference>
<dbReference type="InterPro" id="IPR015860">
    <property type="entry name" value="ABC_transpr_TagH-like"/>
</dbReference>
<protein>
    <submittedName>
        <fullName evidence="6">ABC transporter</fullName>
    </submittedName>
</protein>
<reference evidence="7" key="1">
    <citation type="submission" date="2017-09" db="EMBL/GenBank/DDBJ databases">
        <title>Depth-based differentiation of microbial function through sediment-hosted aquifers and enrichment of novel symbionts in the deep terrestrial subsurface.</title>
        <authorList>
            <person name="Probst A.J."/>
            <person name="Ladd B."/>
            <person name="Jarett J.K."/>
            <person name="Geller-Mcgrath D.E."/>
            <person name="Sieber C.M.K."/>
            <person name="Emerson J.B."/>
            <person name="Anantharaman K."/>
            <person name="Thomas B.C."/>
            <person name="Malmstrom R."/>
            <person name="Stieglmeier M."/>
            <person name="Klingl A."/>
            <person name="Woyke T."/>
            <person name="Ryan C.M."/>
            <person name="Banfield J.F."/>
        </authorList>
    </citation>
    <scope>NUCLEOTIDE SEQUENCE [LARGE SCALE GENOMIC DNA]</scope>
</reference>
<dbReference type="InterPro" id="IPR027417">
    <property type="entry name" value="P-loop_NTPase"/>
</dbReference>
<evidence type="ECO:0000256" key="2">
    <source>
        <dbReference type="ARBA" id="ARBA00022448"/>
    </source>
</evidence>
<dbReference type="SUPFAM" id="SSF52540">
    <property type="entry name" value="P-loop containing nucleoside triphosphate hydrolases"/>
    <property type="match status" value="1"/>
</dbReference>
<evidence type="ECO:0000259" key="5">
    <source>
        <dbReference type="PROSITE" id="PS50893"/>
    </source>
</evidence>
<dbReference type="GO" id="GO:0005524">
    <property type="term" value="F:ATP binding"/>
    <property type="evidence" value="ECO:0007669"/>
    <property type="project" value="UniProtKB-KW"/>
</dbReference>
<dbReference type="PANTHER" id="PTHR46743">
    <property type="entry name" value="TEICHOIC ACIDS EXPORT ATP-BINDING PROTEIN TAGH"/>
    <property type="match status" value="1"/>
</dbReference>
<gene>
    <name evidence="6" type="ORF">COT32_01720</name>
</gene>
<evidence type="ECO:0000256" key="4">
    <source>
        <dbReference type="ARBA" id="ARBA00022840"/>
    </source>
</evidence>
<keyword evidence="4" id="KW-0067">ATP-binding</keyword>
<dbReference type="Pfam" id="PF14524">
    <property type="entry name" value="Wzt_C"/>
    <property type="match status" value="1"/>
</dbReference>
<dbReference type="PROSITE" id="PS50893">
    <property type="entry name" value="ABC_TRANSPORTER_2"/>
    <property type="match status" value="1"/>
</dbReference>
<dbReference type="InterPro" id="IPR003439">
    <property type="entry name" value="ABC_transporter-like_ATP-bd"/>
</dbReference>
<keyword evidence="3" id="KW-0547">Nucleotide-binding</keyword>
<name>A0A2H0YNM6_9BACT</name>
<sequence>MPNPIIKINNLSKRYRIGAEEKGDKTFRETIMDWVCAPINNFIKLRNLTKFKNNDLENVIWALKDISFEINEGEVLGIIGKNGSGKTTLLKVLSRITQPTNGFAELYGRVSSLLDVGTGFHPELTGRENIYLNGAILGMRKKEIEEKFDEIVAFSEIGKFIDTPVKRFSSGMWVRLAFAIAAHLEPEILLIDEVLAVGDISFQKKCLGKVQDVVKGGRTVLFVSHNMGVIRNLCKKVVWIDNGKVVQKGDVDEVVKDYEKAQMRQVDKSSYIIERNPEEIKNSSFYFNRVEIFNEKNERTTLFRYNEKLNLIIGFAGFPLTNKYSVEFHIYNELGQMVSMGASGSYHDKYFSSNVKKIKIGIGPLTFTSGRYRILLKVLSGGRYYDIWENAAGFNIIECQPFKTNHEMSVFREGACILQQSFDEIE</sequence>
<comment type="caution">
    <text evidence="6">The sequence shown here is derived from an EMBL/GenBank/DDBJ whole genome shotgun (WGS) entry which is preliminary data.</text>
</comment>
<dbReference type="SMART" id="SM00382">
    <property type="entry name" value="AAA"/>
    <property type="match status" value="1"/>
</dbReference>
<dbReference type="InterPro" id="IPR003593">
    <property type="entry name" value="AAA+_ATPase"/>
</dbReference>
<dbReference type="GO" id="GO:0016020">
    <property type="term" value="C:membrane"/>
    <property type="evidence" value="ECO:0007669"/>
    <property type="project" value="InterPro"/>
</dbReference>
<dbReference type="CDD" id="cd10147">
    <property type="entry name" value="Wzt_C-like"/>
    <property type="match status" value="1"/>
</dbReference>
<evidence type="ECO:0000256" key="1">
    <source>
        <dbReference type="ARBA" id="ARBA00005417"/>
    </source>
</evidence>
<dbReference type="PROSITE" id="PS00211">
    <property type="entry name" value="ABC_TRANSPORTER_1"/>
    <property type="match status" value="1"/>
</dbReference>
<organism evidence="6 7">
    <name type="scientific">Candidatus Nealsonbacteria bacterium CG08_land_8_20_14_0_20_36_22</name>
    <dbReference type="NCBI Taxonomy" id="1974704"/>
    <lineage>
        <taxon>Bacteria</taxon>
        <taxon>Candidatus Nealsoniibacteriota</taxon>
    </lineage>
</organism>
<dbReference type="CDD" id="cd03220">
    <property type="entry name" value="ABC_KpsT_Wzt"/>
    <property type="match status" value="1"/>
</dbReference>
<proteinExistence type="inferred from homology"/>
<evidence type="ECO:0000313" key="6">
    <source>
        <dbReference type="EMBL" id="PIS40088.1"/>
    </source>
</evidence>
<evidence type="ECO:0000313" key="7">
    <source>
        <dbReference type="Proteomes" id="UP000231472"/>
    </source>
</evidence>
<dbReference type="Proteomes" id="UP000231472">
    <property type="component" value="Unassembled WGS sequence"/>
</dbReference>